<evidence type="ECO:0000256" key="2">
    <source>
        <dbReference type="ARBA" id="ARBA00023002"/>
    </source>
</evidence>
<evidence type="ECO:0000313" key="5">
    <source>
        <dbReference type="EMBL" id="QHS63371.1"/>
    </source>
</evidence>
<dbReference type="PANTHER" id="PTHR10696:SF56">
    <property type="entry name" value="TAUD_TFDA-LIKE DOMAIN-CONTAINING PROTEIN"/>
    <property type="match status" value="1"/>
</dbReference>
<dbReference type="Gene3D" id="3.60.130.10">
    <property type="entry name" value="Clavaminate synthase-like"/>
    <property type="match status" value="1"/>
</dbReference>
<evidence type="ECO:0000313" key="6">
    <source>
        <dbReference type="Proteomes" id="UP000476411"/>
    </source>
</evidence>
<dbReference type="GO" id="GO:0017000">
    <property type="term" value="P:antibiotic biosynthetic process"/>
    <property type="evidence" value="ECO:0007669"/>
    <property type="project" value="UniProtKB-KW"/>
</dbReference>
<evidence type="ECO:0000256" key="1">
    <source>
        <dbReference type="ARBA" id="ARBA00001954"/>
    </source>
</evidence>
<comment type="cofactor">
    <cofactor evidence="1">
        <name>Fe(2+)</name>
        <dbReference type="ChEBI" id="CHEBI:29033"/>
    </cofactor>
</comment>
<dbReference type="PANTHER" id="PTHR10696">
    <property type="entry name" value="GAMMA-BUTYROBETAINE HYDROXYLASE-RELATED"/>
    <property type="match status" value="1"/>
</dbReference>
<dbReference type="SUPFAM" id="SSF51197">
    <property type="entry name" value="Clavaminate synthase-like"/>
    <property type="match status" value="1"/>
</dbReference>
<protein>
    <recommendedName>
        <fullName evidence="4">TauD/TfdA-like domain-containing protein</fullName>
    </recommendedName>
</protein>
<dbReference type="RefSeq" id="WP_162335087.1">
    <property type="nucleotide sequence ID" value="NZ_CP048113.1"/>
</dbReference>
<keyword evidence="6" id="KW-1185">Reference proteome</keyword>
<dbReference type="InterPro" id="IPR050411">
    <property type="entry name" value="AlphaKG_dependent_hydroxylases"/>
</dbReference>
<gene>
    <name evidence="5" type="ORF">GWR21_28415</name>
</gene>
<accession>A0A6B9ZP05</accession>
<feature type="domain" description="TauD/TfdA-like" evidence="4">
    <location>
        <begin position="29"/>
        <end position="315"/>
    </location>
</feature>
<dbReference type="GO" id="GO:0016706">
    <property type="term" value="F:2-oxoglutarate-dependent dioxygenase activity"/>
    <property type="evidence" value="ECO:0007669"/>
    <property type="project" value="UniProtKB-ARBA"/>
</dbReference>
<keyword evidence="2" id="KW-0560">Oxidoreductase</keyword>
<organism evidence="5 6">
    <name type="scientific">Chitinophaga agri</name>
    <dbReference type="NCBI Taxonomy" id="2703787"/>
    <lineage>
        <taxon>Bacteria</taxon>
        <taxon>Pseudomonadati</taxon>
        <taxon>Bacteroidota</taxon>
        <taxon>Chitinophagia</taxon>
        <taxon>Chitinophagales</taxon>
        <taxon>Chitinophagaceae</taxon>
        <taxon>Chitinophaga</taxon>
    </lineage>
</organism>
<dbReference type="InterPro" id="IPR042098">
    <property type="entry name" value="TauD-like_sf"/>
</dbReference>
<dbReference type="Pfam" id="PF02668">
    <property type="entry name" value="TauD"/>
    <property type="match status" value="1"/>
</dbReference>
<reference evidence="5 6" key="1">
    <citation type="submission" date="2020-01" db="EMBL/GenBank/DDBJ databases">
        <title>Complete genome sequence of Chitinophaga sp. H33E-04 isolated from quinoa roots.</title>
        <authorList>
            <person name="Weon H.-Y."/>
            <person name="Lee S.A."/>
        </authorList>
    </citation>
    <scope>NUCLEOTIDE SEQUENCE [LARGE SCALE GENOMIC DNA]</scope>
    <source>
        <strain evidence="5 6">H33E-04</strain>
    </source>
</reference>
<dbReference type="KEGG" id="chih:GWR21_28415"/>
<proteinExistence type="predicted"/>
<dbReference type="AlphaFoldDB" id="A0A6B9ZP05"/>
<evidence type="ECO:0000259" key="4">
    <source>
        <dbReference type="Pfam" id="PF02668"/>
    </source>
</evidence>
<name>A0A6B9ZP05_9BACT</name>
<dbReference type="EMBL" id="CP048113">
    <property type="protein sequence ID" value="QHS63371.1"/>
    <property type="molecule type" value="Genomic_DNA"/>
</dbReference>
<dbReference type="InterPro" id="IPR003819">
    <property type="entry name" value="TauD/TfdA-like"/>
</dbReference>
<sequence length="318" mass="36351">MELTEIVRQDTLPIFLQLNNQGTTEEFVAWFRENETDFTQKLQKAGAVLIRGLDVNSASRFQQLMQSLFPSTRNFLDGNSSRGKYTKNVYNASEYDASSIIQLHTEFSYSNIWPEIICFCCEIRADEGGQTTVGDCRKVLELLDPAIVEEFSKKGITYIRNLHGGGGLGPSWMEAFESDDKNFVQKYCDENNIIISWNKDNSLKLVQTRPAIRKHPHTQEDLWFNQVDQFYPQIYGEEVYDTLLALAGNNPEALPMYARYGDGSEIQKAYIEQIIEVLHKITVPVEWETGDLLVVDNMLALHGRLPYKGKRKILVSMA</sequence>
<dbReference type="Proteomes" id="UP000476411">
    <property type="component" value="Chromosome"/>
</dbReference>
<evidence type="ECO:0000256" key="3">
    <source>
        <dbReference type="ARBA" id="ARBA00023194"/>
    </source>
</evidence>
<keyword evidence="3" id="KW-0045">Antibiotic biosynthesis</keyword>